<evidence type="ECO:0000256" key="1">
    <source>
        <dbReference type="ARBA" id="ARBA00001971"/>
    </source>
</evidence>
<reference evidence="7 8" key="1">
    <citation type="journal article" date="2020" name="Microbiol. Resour. Announc.">
        <title>Draft Genome Sequence of a Cladosporium Species Isolated from the Mesophotic Ascidian Didemnum maculosum.</title>
        <authorList>
            <person name="Gioti A."/>
            <person name="Siaperas R."/>
            <person name="Nikolaivits E."/>
            <person name="Le Goff G."/>
            <person name="Ouazzani J."/>
            <person name="Kotoulas G."/>
            <person name="Topakas E."/>
        </authorList>
    </citation>
    <scope>NUCLEOTIDE SEQUENCE [LARGE SCALE GENOMIC DNA]</scope>
    <source>
        <strain evidence="7 8">TM138-S3</strain>
    </source>
</reference>
<dbReference type="InterPro" id="IPR036396">
    <property type="entry name" value="Cyt_P450_sf"/>
</dbReference>
<evidence type="ECO:0000313" key="7">
    <source>
        <dbReference type="EMBL" id="KAL1582913.1"/>
    </source>
</evidence>
<keyword evidence="8" id="KW-1185">Reference proteome</keyword>
<dbReference type="PANTHER" id="PTHR24305">
    <property type="entry name" value="CYTOCHROME P450"/>
    <property type="match status" value="1"/>
</dbReference>
<comment type="cofactor">
    <cofactor evidence="1 5">
        <name>heme</name>
        <dbReference type="ChEBI" id="CHEBI:30413"/>
    </cofactor>
</comment>
<dbReference type="PRINTS" id="PR00463">
    <property type="entry name" value="EP450I"/>
</dbReference>
<keyword evidence="6" id="KW-0503">Monooxygenase</keyword>
<dbReference type="AlphaFoldDB" id="A0AB34KE42"/>
<keyword evidence="6" id="KW-0560">Oxidoreductase</keyword>
<sequence length="532" mass="60663">MLASELLPLIRAYWPIILISGFAIRLLQNKFHNGLNKYPGHPLAGYTNWWRYFDVRGRKAQWTHVELHRKHGDVVRLGPNVLSFADPRAIKAIYGLNKGMTKSEFYPVQAAISKGRPIYSLFSTTDEGYHAKYRRCVNNAFSMSSLVNYEPLVDSTTDVFIEQTQKRFLESGKTCDFAQWLQFFAFDVIGDLTWSKRLGFVEKNEDVEGIVEFIGRFLAYAGPVGQMPLLDLVWQKNPIRLALERWGVTNKMFPVTRFALKQSAARESEMSKVRETGEADESSGKGVDLLTKFTQAQHDHPEFMTDQQVLSSCNSMVFAGSETTAISLSSVFYNLVKHPKAYKKLMEELDEAARNGTISEKPYHKVGWKESQTLPFLDAVIQESFRLHPAPGLILERIVPPQGMEICGEQIPGGTIVGCNAWVLHRRPEIFGEDVDDFRPERWLDAPPAQLKEMKATMFQFGAGARTCIGKNISLLEIYKLVPTFLRNFEVELETPGSEWQTFNAWFVRQLNFHTKFRPRTVPADSRRDSLA</sequence>
<evidence type="ECO:0000256" key="2">
    <source>
        <dbReference type="ARBA" id="ARBA00010617"/>
    </source>
</evidence>
<evidence type="ECO:0000256" key="3">
    <source>
        <dbReference type="ARBA" id="ARBA00022723"/>
    </source>
</evidence>
<comment type="caution">
    <text evidence="7">The sequence shown here is derived from an EMBL/GenBank/DDBJ whole genome shotgun (WGS) entry which is preliminary data.</text>
</comment>
<dbReference type="InterPro" id="IPR002401">
    <property type="entry name" value="Cyt_P450_E_grp-I"/>
</dbReference>
<evidence type="ECO:0008006" key="9">
    <source>
        <dbReference type="Google" id="ProtNLM"/>
    </source>
</evidence>
<dbReference type="GO" id="GO:0004497">
    <property type="term" value="F:monooxygenase activity"/>
    <property type="evidence" value="ECO:0007669"/>
    <property type="project" value="UniProtKB-KW"/>
</dbReference>
<dbReference type="InterPro" id="IPR017972">
    <property type="entry name" value="Cyt_P450_CS"/>
</dbReference>
<evidence type="ECO:0000256" key="6">
    <source>
        <dbReference type="RuleBase" id="RU000461"/>
    </source>
</evidence>
<organism evidence="7 8">
    <name type="scientific">Cladosporium halotolerans</name>
    <dbReference type="NCBI Taxonomy" id="1052096"/>
    <lineage>
        <taxon>Eukaryota</taxon>
        <taxon>Fungi</taxon>
        <taxon>Dikarya</taxon>
        <taxon>Ascomycota</taxon>
        <taxon>Pezizomycotina</taxon>
        <taxon>Dothideomycetes</taxon>
        <taxon>Dothideomycetidae</taxon>
        <taxon>Cladosporiales</taxon>
        <taxon>Cladosporiaceae</taxon>
        <taxon>Cladosporium</taxon>
    </lineage>
</organism>
<dbReference type="GO" id="GO:0016705">
    <property type="term" value="F:oxidoreductase activity, acting on paired donors, with incorporation or reduction of molecular oxygen"/>
    <property type="evidence" value="ECO:0007669"/>
    <property type="project" value="InterPro"/>
</dbReference>
<dbReference type="PROSITE" id="PS00086">
    <property type="entry name" value="CYTOCHROME_P450"/>
    <property type="match status" value="1"/>
</dbReference>
<dbReference type="PANTHER" id="PTHR24305:SF232">
    <property type="entry name" value="P450, PUTATIVE (EUROFUNG)-RELATED"/>
    <property type="match status" value="1"/>
</dbReference>
<gene>
    <name evidence="7" type="ORF">WHR41_08428</name>
</gene>
<name>A0AB34KE42_9PEZI</name>
<accession>A0AB34KE42</accession>
<dbReference type="InterPro" id="IPR050121">
    <property type="entry name" value="Cytochrome_P450_monoxygenase"/>
</dbReference>
<dbReference type="RefSeq" id="XP_069226020.1">
    <property type="nucleotide sequence ID" value="XM_069377032.1"/>
</dbReference>
<dbReference type="Pfam" id="PF00067">
    <property type="entry name" value="p450"/>
    <property type="match status" value="1"/>
</dbReference>
<dbReference type="InterPro" id="IPR001128">
    <property type="entry name" value="Cyt_P450"/>
</dbReference>
<keyword evidence="3 5" id="KW-0479">Metal-binding</keyword>
<evidence type="ECO:0000256" key="5">
    <source>
        <dbReference type="PIRSR" id="PIRSR602401-1"/>
    </source>
</evidence>
<dbReference type="CDD" id="cd11060">
    <property type="entry name" value="CYP57A1-like"/>
    <property type="match status" value="1"/>
</dbReference>
<keyword evidence="4 5" id="KW-0408">Iron</keyword>
<dbReference type="PRINTS" id="PR00385">
    <property type="entry name" value="P450"/>
</dbReference>
<dbReference type="Proteomes" id="UP000803884">
    <property type="component" value="Unassembled WGS sequence"/>
</dbReference>
<proteinExistence type="inferred from homology"/>
<comment type="similarity">
    <text evidence="2 6">Belongs to the cytochrome P450 family.</text>
</comment>
<evidence type="ECO:0000313" key="8">
    <source>
        <dbReference type="Proteomes" id="UP000803884"/>
    </source>
</evidence>
<protein>
    <recommendedName>
        <fullName evidence="9">Pisatin demethylase</fullName>
    </recommendedName>
</protein>
<dbReference type="Gene3D" id="1.10.630.10">
    <property type="entry name" value="Cytochrome P450"/>
    <property type="match status" value="1"/>
</dbReference>
<keyword evidence="5 6" id="KW-0349">Heme</keyword>
<dbReference type="SUPFAM" id="SSF48264">
    <property type="entry name" value="Cytochrome P450"/>
    <property type="match status" value="1"/>
</dbReference>
<dbReference type="GO" id="GO:0020037">
    <property type="term" value="F:heme binding"/>
    <property type="evidence" value="ECO:0007669"/>
    <property type="project" value="InterPro"/>
</dbReference>
<dbReference type="GeneID" id="96009870"/>
<dbReference type="EMBL" id="JAAQHG020000042">
    <property type="protein sequence ID" value="KAL1582913.1"/>
    <property type="molecule type" value="Genomic_DNA"/>
</dbReference>
<dbReference type="FunFam" id="1.10.630.10:FF:000050">
    <property type="entry name" value="Cytochrome P450 monooxygenase"/>
    <property type="match status" value="1"/>
</dbReference>
<feature type="binding site" description="axial binding residue" evidence="5">
    <location>
        <position position="468"/>
    </location>
    <ligand>
        <name>heme</name>
        <dbReference type="ChEBI" id="CHEBI:30413"/>
    </ligand>
    <ligandPart>
        <name>Fe</name>
        <dbReference type="ChEBI" id="CHEBI:18248"/>
    </ligandPart>
</feature>
<evidence type="ECO:0000256" key="4">
    <source>
        <dbReference type="ARBA" id="ARBA00023004"/>
    </source>
</evidence>
<dbReference type="GO" id="GO:0005506">
    <property type="term" value="F:iron ion binding"/>
    <property type="evidence" value="ECO:0007669"/>
    <property type="project" value="InterPro"/>
</dbReference>